<reference evidence="1 5" key="1">
    <citation type="journal article" date="2019" name="Sci. Rep.">
        <title>Orb-weaving spider Araneus ventricosus genome elucidates the spidroin gene catalogue.</title>
        <authorList>
            <person name="Kono N."/>
            <person name="Nakamura H."/>
            <person name="Ohtoshi R."/>
            <person name="Moran D.A.P."/>
            <person name="Shinohara A."/>
            <person name="Yoshida Y."/>
            <person name="Fujiwara M."/>
            <person name="Mori M."/>
            <person name="Tomita M."/>
            <person name="Arakawa K."/>
        </authorList>
    </citation>
    <scope>NUCLEOTIDE SEQUENCE [LARGE SCALE GENOMIC DNA]</scope>
</reference>
<dbReference type="AlphaFoldDB" id="A0A4Y2F3P5"/>
<organism evidence="1 5">
    <name type="scientific">Araneus ventricosus</name>
    <name type="common">Orbweaver spider</name>
    <name type="synonym">Epeira ventricosa</name>
    <dbReference type="NCBI Taxonomy" id="182803"/>
    <lineage>
        <taxon>Eukaryota</taxon>
        <taxon>Metazoa</taxon>
        <taxon>Ecdysozoa</taxon>
        <taxon>Arthropoda</taxon>
        <taxon>Chelicerata</taxon>
        <taxon>Arachnida</taxon>
        <taxon>Araneae</taxon>
        <taxon>Araneomorphae</taxon>
        <taxon>Entelegynae</taxon>
        <taxon>Araneoidea</taxon>
        <taxon>Araneidae</taxon>
        <taxon>Araneus</taxon>
    </lineage>
</organism>
<proteinExistence type="predicted"/>
<protein>
    <submittedName>
        <fullName evidence="1">Uncharacterized protein</fullName>
    </submittedName>
</protein>
<sequence length="127" mass="14663">MLISYKEHHPALPTHSIRVNYRVTQALWFLHNSPHYERLMQPSPRLTGVQPVIGSGPKEPHHYYCAIGLTRACLLIRQPLIREHAVSPRWGVNADKLCLLSQTRKRHLLDNIFKVRIFKGNAKTQPS</sequence>
<evidence type="ECO:0000313" key="4">
    <source>
        <dbReference type="EMBL" id="GBM35419.1"/>
    </source>
</evidence>
<evidence type="ECO:0000313" key="1">
    <source>
        <dbReference type="EMBL" id="GBM35357.1"/>
    </source>
</evidence>
<keyword evidence="5" id="KW-1185">Reference proteome</keyword>
<dbReference type="EMBL" id="BGPR01172390">
    <property type="protein sequence ID" value="GBM35419.1"/>
    <property type="molecule type" value="Genomic_DNA"/>
</dbReference>
<dbReference type="EMBL" id="BGPR01172372">
    <property type="protein sequence ID" value="GBM35357.1"/>
    <property type="molecule type" value="Genomic_DNA"/>
</dbReference>
<evidence type="ECO:0000313" key="5">
    <source>
        <dbReference type="Proteomes" id="UP000499080"/>
    </source>
</evidence>
<dbReference type="Proteomes" id="UP000499080">
    <property type="component" value="Unassembled WGS sequence"/>
</dbReference>
<name>A0A4Y2F3P5_ARAVE</name>
<evidence type="ECO:0000313" key="2">
    <source>
        <dbReference type="EMBL" id="GBM35389.1"/>
    </source>
</evidence>
<accession>A0A4Y2F3P5</accession>
<gene>
    <name evidence="3" type="ORF">AVEN_133612_1</name>
    <name evidence="4" type="ORF">AVEN_144251_1</name>
    <name evidence="1" type="ORF">AVEN_247090_1</name>
    <name evidence="2" type="ORF">AVEN_85581_1</name>
</gene>
<dbReference type="EMBL" id="BGPR01172383">
    <property type="protein sequence ID" value="GBM35389.1"/>
    <property type="molecule type" value="Genomic_DNA"/>
</dbReference>
<comment type="caution">
    <text evidence="1">The sequence shown here is derived from an EMBL/GenBank/DDBJ whole genome shotgun (WGS) entry which is preliminary data.</text>
</comment>
<evidence type="ECO:0000313" key="3">
    <source>
        <dbReference type="EMBL" id="GBM35409.1"/>
    </source>
</evidence>
<dbReference type="EMBL" id="BGPR01172388">
    <property type="protein sequence ID" value="GBM35409.1"/>
    <property type="molecule type" value="Genomic_DNA"/>
</dbReference>